<sequence length="71" mass="7637">MLRTFEPTGRVIIMKSILKVALALILFGSPLTAFAQTQPPATKSSNAPKAKARMHDGCHSRAAQMSGKPCR</sequence>
<gene>
    <name evidence="3" type="ORF">BRAD3257_2057</name>
</gene>
<keyword evidence="2" id="KW-0732">Signal</keyword>
<feature type="signal peptide" evidence="2">
    <location>
        <begin position="1"/>
        <end position="35"/>
    </location>
</feature>
<feature type="chain" id="PRO_5015488859" evidence="2">
    <location>
        <begin position="36"/>
        <end position="71"/>
    </location>
</feature>
<evidence type="ECO:0000313" key="4">
    <source>
        <dbReference type="Proteomes" id="UP000246085"/>
    </source>
</evidence>
<feature type="compositionally biased region" description="Polar residues" evidence="1">
    <location>
        <begin position="36"/>
        <end position="47"/>
    </location>
</feature>
<evidence type="ECO:0000256" key="2">
    <source>
        <dbReference type="SAM" id="SignalP"/>
    </source>
</evidence>
<dbReference type="Proteomes" id="UP000246085">
    <property type="component" value="Chromosome BRAD3257"/>
</dbReference>
<accession>A0A2U3PVH1</accession>
<proteinExistence type="predicted"/>
<dbReference type="AlphaFoldDB" id="A0A2U3PVH1"/>
<feature type="region of interest" description="Disordered" evidence="1">
    <location>
        <begin position="36"/>
        <end position="71"/>
    </location>
</feature>
<name>A0A2U3PVH1_9BRAD</name>
<dbReference type="EMBL" id="LS398110">
    <property type="protein sequence ID" value="SPP93150.1"/>
    <property type="molecule type" value="Genomic_DNA"/>
</dbReference>
<reference evidence="3 4" key="1">
    <citation type="submission" date="2018-03" db="EMBL/GenBank/DDBJ databases">
        <authorList>
            <person name="Gully D."/>
        </authorList>
    </citation>
    <scope>NUCLEOTIDE SEQUENCE [LARGE SCALE GENOMIC DNA]</scope>
    <source>
        <strain evidence="3">ORS3257</strain>
    </source>
</reference>
<evidence type="ECO:0000313" key="3">
    <source>
        <dbReference type="EMBL" id="SPP93150.1"/>
    </source>
</evidence>
<evidence type="ECO:0000256" key="1">
    <source>
        <dbReference type="SAM" id="MobiDB-lite"/>
    </source>
</evidence>
<dbReference type="KEGG" id="bvz:BRAD3257_2057"/>
<protein>
    <submittedName>
        <fullName evidence="3">Uncharacterized protein</fullName>
    </submittedName>
</protein>
<organism evidence="3 4">
    <name type="scientific">Bradyrhizobium vignae</name>
    <dbReference type="NCBI Taxonomy" id="1549949"/>
    <lineage>
        <taxon>Bacteria</taxon>
        <taxon>Pseudomonadati</taxon>
        <taxon>Pseudomonadota</taxon>
        <taxon>Alphaproteobacteria</taxon>
        <taxon>Hyphomicrobiales</taxon>
        <taxon>Nitrobacteraceae</taxon>
        <taxon>Bradyrhizobium</taxon>
    </lineage>
</organism>